<evidence type="ECO:0000259" key="2">
    <source>
        <dbReference type="SMART" id="SM00858"/>
    </source>
</evidence>
<reference evidence="3" key="1">
    <citation type="submission" date="2020-05" db="EMBL/GenBank/DDBJ databases">
        <authorList>
            <person name="Chiriac C."/>
            <person name="Salcher M."/>
            <person name="Ghai R."/>
            <person name="Kavagutti S V."/>
        </authorList>
    </citation>
    <scope>NUCLEOTIDE SEQUENCE</scope>
</reference>
<accession>A0A6J6I9I9</accession>
<evidence type="ECO:0000313" key="3">
    <source>
        <dbReference type="EMBL" id="CAB4620649.1"/>
    </source>
</evidence>
<dbReference type="AlphaFoldDB" id="A0A6J6I9I9"/>
<organism evidence="3">
    <name type="scientific">freshwater metagenome</name>
    <dbReference type="NCBI Taxonomy" id="449393"/>
    <lineage>
        <taxon>unclassified sequences</taxon>
        <taxon>metagenomes</taxon>
        <taxon>ecological metagenomes</taxon>
    </lineage>
</organism>
<sequence length="195" mass="19764">MSSILSFLRRRLATSRTIVGIVLVVASVVGVVGVVRLSTPGERVIMAISFLSAGTVITADAIDEVRVSSLAENPGVSLTDVIGRVVGSDIGAGEIITARLLEPSPSSRVQISVPIGVMPPSTVKSGATVDLWAVDEDGANPPVTVALNASVVAIADSGFGGDAVLTVLVDALEVDRVLAVLGSSHVIVVTSGENT</sequence>
<proteinExistence type="predicted"/>
<evidence type="ECO:0000256" key="1">
    <source>
        <dbReference type="SAM" id="Phobius"/>
    </source>
</evidence>
<dbReference type="CDD" id="cd11614">
    <property type="entry name" value="SAF_CpaB_FlgA_like"/>
    <property type="match status" value="1"/>
</dbReference>
<keyword evidence="1" id="KW-0472">Membrane</keyword>
<feature type="transmembrane region" description="Helical" evidence="1">
    <location>
        <begin position="18"/>
        <end position="38"/>
    </location>
</feature>
<feature type="domain" description="SAF" evidence="2">
    <location>
        <begin position="42"/>
        <end position="102"/>
    </location>
</feature>
<keyword evidence="1" id="KW-0812">Transmembrane</keyword>
<dbReference type="EMBL" id="CAEZVJ010000001">
    <property type="protein sequence ID" value="CAB4620649.1"/>
    <property type="molecule type" value="Genomic_DNA"/>
</dbReference>
<keyword evidence="1" id="KW-1133">Transmembrane helix</keyword>
<dbReference type="InterPro" id="IPR013974">
    <property type="entry name" value="SAF"/>
</dbReference>
<protein>
    <submittedName>
        <fullName evidence="3">Unannotated protein</fullName>
    </submittedName>
</protein>
<dbReference type="Gene3D" id="3.90.1210.10">
    <property type="entry name" value="Antifreeze-like/N-acetylneuraminic acid synthase C-terminal domain"/>
    <property type="match status" value="1"/>
</dbReference>
<dbReference type="Pfam" id="PF08666">
    <property type="entry name" value="SAF"/>
    <property type="match status" value="1"/>
</dbReference>
<gene>
    <name evidence="3" type="ORF">UFOPK1961_00015</name>
</gene>
<name>A0A6J6I9I9_9ZZZZ</name>
<dbReference type="SMART" id="SM00858">
    <property type="entry name" value="SAF"/>
    <property type="match status" value="1"/>
</dbReference>